<reference evidence="2" key="1">
    <citation type="journal article" date="2021" name="Genome Biol. Evol.">
        <title>A High-Quality Reference Genome for a Parasitic Bivalve with Doubly Uniparental Inheritance (Bivalvia: Unionida).</title>
        <authorList>
            <person name="Smith C.H."/>
        </authorList>
    </citation>
    <scope>NUCLEOTIDE SEQUENCE</scope>
    <source>
        <strain evidence="2">CHS0354</strain>
    </source>
</reference>
<dbReference type="EMBL" id="JAEAOA010002240">
    <property type="protein sequence ID" value="KAK3585857.1"/>
    <property type="molecule type" value="Genomic_DNA"/>
</dbReference>
<organism evidence="2 3">
    <name type="scientific">Potamilus streckersoni</name>
    <dbReference type="NCBI Taxonomy" id="2493646"/>
    <lineage>
        <taxon>Eukaryota</taxon>
        <taxon>Metazoa</taxon>
        <taxon>Spiralia</taxon>
        <taxon>Lophotrochozoa</taxon>
        <taxon>Mollusca</taxon>
        <taxon>Bivalvia</taxon>
        <taxon>Autobranchia</taxon>
        <taxon>Heteroconchia</taxon>
        <taxon>Palaeoheterodonta</taxon>
        <taxon>Unionida</taxon>
        <taxon>Unionoidea</taxon>
        <taxon>Unionidae</taxon>
        <taxon>Ambleminae</taxon>
        <taxon>Lampsilini</taxon>
        <taxon>Potamilus</taxon>
    </lineage>
</organism>
<name>A0AAE0VQU9_9BIVA</name>
<keyword evidence="1" id="KW-0812">Transmembrane</keyword>
<keyword evidence="3" id="KW-1185">Reference proteome</keyword>
<evidence type="ECO:0000313" key="3">
    <source>
        <dbReference type="Proteomes" id="UP001195483"/>
    </source>
</evidence>
<dbReference type="Proteomes" id="UP001195483">
    <property type="component" value="Unassembled WGS sequence"/>
</dbReference>
<gene>
    <name evidence="2" type="ORF">CHS0354_038386</name>
</gene>
<feature type="transmembrane region" description="Helical" evidence="1">
    <location>
        <begin position="7"/>
        <end position="29"/>
    </location>
</feature>
<protein>
    <submittedName>
        <fullName evidence="2">Uncharacterized protein</fullName>
    </submittedName>
</protein>
<evidence type="ECO:0000313" key="2">
    <source>
        <dbReference type="EMBL" id="KAK3585857.1"/>
    </source>
</evidence>
<reference evidence="2" key="2">
    <citation type="journal article" date="2021" name="Genome Biol. Evol.">
        <title>Developing a high-quality reference genome for a parasitic bivalve with doubly uniparental inheritance (Bivalvia: Unionida).</title>
        <authorList>
            <person name="Smith C.H."/>
        </authorList>
    </citation>
    <scope>NUCLEOTIDE SEQUENCE</scope>
    <source>
        <strain evidence="2">CHS0354</strain>
        <tissue evidence="2">Mantle</tissue>
    </source>
</reference>
<reference evidence="2" key="3">
    <citation type="submission" date="2023-05" db="EMBL/GenBank/DDBJ databases">
        <authorList>
            <person name="Smith C.H."/>
        </authorList>
    </citation>
    <scope>NUCLEOTIDE SEQUENCE</scope>
    <source>
        <strain evidence="2">CHS0354</strain>
        <tissue evidence="2">Mantle</tissue>
    </source>
</reference>
<comment type="caution">
    <text evidence="2">The sequence shown here is derived from an EMBL/GenBank/DDBJ whole genome shotgun (WGS) entry which is preliminary data.</text>
</comment>
<sequence>MTSTLESAAVVGIIIASAVGTFILVVLTICCCHKHRSTIGNAIRQLQQPTSMTTRQHTCQTISTSQPVVHGALHQWAYNSPPEVGGQSYPPYMIDSKGPGGSGGFMEVAPLEPTAPPMDILTHLYPGH</sequence>
<proteinExistence type="predicted"/>
<accession>A0AAE0VQU9</accession>
<keyword evidence="1" id="KW-0472">Membrane</keyword>
<dbReference type="AlphaFoldDB" id="A0AAE0VQU9"/>
<keyword evidence="1" id="KW-1133">Transmembrane helix</keyword>
<evidence type="ECO:0000256" key="1">
    <source>
        <dbReference type="SAM" id="Phobius"/>
    </source>
</evidence>